<gene>
    <name evidence="2" type="ORF">SAMN02745216_03890</name>
</gene>
<keyword evidence="3" id="KW-1185">Reference proteome</keyword>
<evidence type="ECO:0000313" key="3">
    <source>
        <dbReference type="Proteomes" id="UP000183994"/>
    </source>
</evidence>
<organism evidence="2 3">
    <name type="scientific">Desulfatibacillum alkenivorans DSM 16219</name>
    <dbReference type="NCBI Taxonomy" id="1121393"/>
    <lineage>
        <taxon>Bacteria</taxon>
        <taxon>Pseudomonadati</taxon>
        <taxon>Thermodesulfobacteriota</taxon>
        <taxon>Desulfobacteria</taxon>
        <taxon>Desulfobacterales</taxon>
        <taxon>Desulfatibacillaceae</taxon>
        <taxon>Desulfatibacillum</taxon>
    </lineage>
</organism>
<feature type="compositionally biased region" description="Acidic residues" evidence="1">
    <location>
        <begin position="36"/>
        <end position="51"/>
    </location>
</feature>
<dbReference type="Proteomes" id="UP000183994">
    <property type="component" value="Unassembled WGS sequence"/>
</dbReference>
<evidence type="ECO:0000256" key="1">
    <source>
        <dbReference type="SAM" id="MobiDB-lite"/>
    </source>
</evidence>
<name>A0A1M6UFJ1_9BACT</name>
<feature type="region of interest" description="Disordered" evidence="1">
    <location>
        <begin position="24"/>
        <end position="58"/>
    </location>
</feature>
<proteinExistence type="predicted"/>
<evidence type="ECO:0008006" key="4">
    <source>
        <dbReference type="Google" id="ProtNLM"/>
    </source>
</evidence>
<dbReference type="EMBL" id="FQZU01000030">
    <property type="protein sequence ID" value="SHK67931.1"/>
    <property type="molecule type" value="Genomic_DNA"/>
</dbReference>
<dbReference type="AlphaFoldDB" id="A0A1M6UFJ1"/>
<sequence length="304" mass="34674">MYTYFRKRFPAEALARINKRILSLARETPKEKPPEDDGPPSVNEGEDDLNDSSEPKNQGKLLMDATCALADIAYPKDLKLLNQTREKSEAIIDVLHEARGKAHKKPRTYRIKARKKFLSAAKSMKLGGKKRRKAIKAQLGVVRRDLGHIEALSHEVGLEILAPRQYKDLQVISEVYRQQQWMYDNKTKRVDDRIVSLSQPHVRPIRWGSAGKDTEFGAKLSLSLLEGFGFVDRSSWNNYNESADLIPQIKDYKKRFGVYSESVYVDATYRRTKTVTAPCPCRILICSGSPKYLALCQICGQRRT</sequence>
<dbReference type="STRING" id="1121393.SAMN02745216_03890"/>
<evidence type="ECO:0000313" key="2">
    <source>
        <dbReference type="EMBL" id="SHK67931.1"/>
    </source>
</evidence>
<protein>
    <recommendedName>
        <fullName evidence="4">Transposase, IS5 family</fullName>
    </recommendedName>
</protein>
<reference evidence="3" key="1">
    <citation type="submission" date="2016-11" db="EMBL/GenBank/DDBJ databases">
        <authorList>
            <person name="Varghese N."/>
            <person name="Submissions S."/>
        </authorList>
    </citation>
    <scope>NUCLEOTIDE SEQUENCE [LARGE SCALE GENOMIC DNA]</scope>
    <source>
        <strain evidence="3">DSM 16219</strain>
    </source>
</reference>
<accession>A0A1M6UFJ1</accession>